<protein>
    <recommendedName>
        <fullName evidence="3">F-box domain-containing protein</fullName>
    </recommendedName>
</protein>
<evidence type="ECO:0000313" key="1">
    <source>
        <dbReference type="EMBL" id="KAJ7608398.1"/>
    </source>
</evidence>
<dbReference type="Proteomes" id="UP001221142">
    <property type="component" value="Unassembled WGS sequence"/>
</dbReference>
<accession>A0AAD7FA96</accession>
<dbReference type="AlphaFoldDB" id="A0AAD7FA96"/>
<proteinExistence type="predicted"/>
<dbReference type="EMBL" id="JARKIF010000045">
    <property type="protein sequence ID" value="KAJ7608398.1"/>
    <property type="molecule type" value="Genomic_DNA"/>
</dbReference>
<name>A0AAD7FA96_9AGAR</name>
<sequence>MSTLNGFGSLPSPALQHLTLPPQFERAALPALLERCPALKSLNIIGLSEDADIVTIPPHLAPRLSKLTAPAGIVVDLACRRPVCEVGVVHQQQFPLAHEAMRRVLLQLSRASSSAVRCLALPESQSITESLRTVVAIFPGLSKLTLDVPGSLDGVLEDALPRAAISDSEEGGLPVFLILIGIPFDD</sequence>
<evidence type="ECO:0008006" key="3">
    <source>
        <dbReference type="Google" id="ProtNLM"/>
    </source>
</evidence>
<gene>
    <name evidence="1" type="ORF">FB45DRAFT_1011001</name>
</gene>
<organism evidence="1 2">
    <name type="scientific">Roridomyces roridus</name>
    <dbReference type="NCBI Taxonomy" id="1738132"/>
    <lineage>
        <taxon>Eukaryota</taxon>
        <taxon>Fungi</taxon>
        <taxon>Dikarya</taxon>
        <taxon>Basidiomycota</taxon>
        <taxon>Agaricomycotina</taxon>
        <taxon>Agaricomycetes</taxon>
        <taxon>Agaricomycetidae</taxon>
        <taxon>Agaricales</taxon>
        <taxon>Marasmiineae</taxon>
        <taxon>Mycenaceae</taxon>
        <taxon>Roridomyces</taxon>
    </lineage>
</organism>
<evidence type="ECO:0000313" key="2">
    <source>
        <dbReference type="Proteomes" id="UP001221142"/>
    </source>
</evidence>
<comment type="caution">
    <text evidence="1">The sequence shown here is derived from an EMBL/GenBank/DDBJ whole genome shotgun (WGS) entry which is preliminary data.</text>
</comment>
<keyword evidence="2" id="KW-1185">Reference proteome</keyword>
<reference evidence="1" key="1">
    <citation type="submission" date="2023-03" db="EMBL/GenBank/DDBJ databases">
        <title>Massive genome expansion in bonnet fungi (Mycena s.s.) driven by repeated elements and novel gene families across ecological guilds.</title>
        <authorList>
            <consortium name="Lawrence Berkeley National Laboratory"/>
            <person name="Harder C.B."/>
            <person name="Miyauchi S."/>
            <person name="Viragh M."/>
            <person name="Kuo A."/>
            <person name="Thoen E."/>
            <person name="Andreopoulos B."/>
            <person name="Lu D."/>
            <person name="Skrede I."/>
            <person name="Drula E."/>
            <person name="Henrissat B."/>
            <person name="Morin E."/>
            <person name="Kohler A."/>
            <person name="Barry K."/>
            <person name="LaButti K."/>
            <person name="Morin E."/>
            <person name="Salamov A."/>
            <person name="Lipzen A."/>
            <person name="Mereny Z."/>
            <person name="Hegedus B."/>
            <person name="Baldrian P."/>
            <person name="Stursova M."/>
            <person name="Weitz H."/>
            <person name="Taylor A."/>
            <person name="Grigoriev I.V."/>
            <person name="Nagy L.G."/>
            <person name="Martin F."/>
            <person name="Kauserud H."/>
        </authorList>
    </citation>
    <scope>NUCLEOTIDE SEQUENCE</scope>
    <source>
        <strain evidence="1">9284</strain>
    </source>
</reference>